<name>A0ABR3TL90_9PEZI</name>
<dbReference type="EMBL" id="JAKEKT020000053">
    <property type="protein sequence ID" value="KAL1640235.1"/>
    <property type="molecule type" value="Genomic_DNA"/>
</dbReference>
<feature type="region of interest" description="Disordered" evidence="1">
    <location>
        <begin position="1"/>
        <end position="141"/>
    </location>
</feature>
<dbReference type="Proteomes" id="UP001521184">
    <property type="component" value="Unassembled WGS sequence"/>
</dbReference>
<accession>A0ABR3TL90</accession>
<feature type="compositionally biased region" description="Basic and acidic residues" evidence="1">
    <location>
        <begin position="7"/>
        <end position="17"/>
    </location>
</feature>
<comment type="caution">
    <text evidence="2">The sequence shown here is derived from an EMBL/GenBank/DDBJ whole genome shotgun (WGS) entry which is preliminary data.</text>
</comment>
<proteinExistence type="predicted"/>
<feature type="compositionally biased region" description="Polar residues" evidence="1">
    <location>
        <begin position="46"/>
        <end position="61"/>
    </location>
</feature>
<feature type="compositionally biased region" description="Acidic residues" evidence="1">
    <location>
        <begin position="97"/>
        <end position="123"/>
    </location>
</feature>
<organism evidence="2 3">
    <name type="scientific">Diplodia intermedia</name>
    <dbReference type="NCBI Taxonomy" id="856260"/>
    <lineage>
        <taxon>Eukaryota</taxon>
        <taxon>Fungi</taxon>
        <taxon>Dikarya</taxon>
        <taxon>Ascomycota</taxon>
        <taxon>Pezizomycotina</taxon>
        <taxon>Dothideomycetes</taxon>
        <taxon>Dothideomycetes incertae sedis</taxon>
        <taxon>Botryosphaeriales</taxon>
        <taxon>Botryosphaeriaceae</taxon>
        <taxon>Diplodia</taxon>
    </lineage>
</organism>
<reference evidence="2 3" key="1">
    <citation type="journal article" date="2023" name="Plant Dis.">
        <title>First Report of Diplodia intermedia Causing Canker and Dieback Diseases on Apple Trees in Canada.</title>
        <authorList>
            <person name="Ellouze W."/>
            <person name="Ilyukhin E."/>
            <person name="Sulman M."/>
            <person name="Ali S."/>
        </authorList>
    </citation>
    <scope>NUCLEOTIDE SEQUENCE [LARGE SCALE GENOMIC DNA]</scope>
    <source>
        <strain evidence="2 3">M45-28</strain>
    </source>
</reference>
<keyword evidence="3" id="KW-1185">Reference proteome</keyword>
<gene>
    <name evidence="2" type="ORF">SLS58_007186</name>
</gene>
<evidence type="ECO:0000313" key="3">
    <source>
        <dbReference type="Proteomes" id="UP001521184"/>
    </source>
</evidence>
<evidence type="ECO:0000313" key="2">
    <source>
        <dbReference type="EMBL" id="KAL1640235.1"/>
    </source>
</evidence>
<sequence length="574" mass="63353">MSNTEDESPRPHKRISDTHGGQPAGAASPYAQAGLAQAVQRRTQRDSSASDQGPLSTTAGQETEESDEADLAQADPAHDMGKGKGKAAQVQVPRADLDDEEPDSDQDDEEPGSDQSSEIDEEPALTQAQAESQEDDMEVAPETQQTFSIFVPPMQQAAPIRPSLTPNVFREKLQKGYHHLASYAWKKDASRIKPIKASLFKQKSCDEWIKICIPILAAIPIPILLEIMGGNLLKAKIENRDGVAKMLRPNEQRLMLYKGNDAPRIYHVLLTNKVGDSPTANEFTEVIGKLRKYPDLTEFQVAHDLDRMVGPDEKGKFTLDAAKRGERRYLSDPNNPSFLKPHRVRNLEHFCDALEARIRRIPPAERDEPLEAPLRYFGYGNSFKRTQAYQKHESSNYIMSLVDAACKLLFKENSYGLQGCAIYWCTGADDCVASEILLTTIGDGYIEDGGGFRHEPAGSNNSSGKALGDNVWEQAAKWTLKHTPFGKNIELYKEILKEEAKLPQQLADIKAKKAEVIQKRDAMAAELKASIRASIDESRAQRARINAVVDIVETLSKASALDAEAESGSGDTSP</sequence>
<evidence type="ECO:0000256" key="1">
    <source>
        <dbReference type="SAM" id="MobiDB-lite"/>
    </source>
</evidence>
<protein>
    <submittedName>
        <fullName evidence="2">Uncharacterized protein</fullName>
    </submittedName>
</protein>